<comment type="caution">
    <text evidence="1">The sequence shown here is derived from an EMBL/GenBank/DDBJ whole genome shotgun (WGS) entry which is preliminary data.</text>
</comment>
<dbReference type="AlphaFoldDB" id="A0AAV4BZB3"/>
<dbReference type="EMBL" id="BLXT01005617">
    <property type="protein sequence ID" value="GFO24466.1"/>
    <property type="molecule type" value="Genomic_DNA"/>
</dbReference>
<reference evidence="1 2" key="1">
    <citation type="journal article" date="2021" name="Elife">
        <title>Chloroplast acquisition without the gene transfer in kleptoplastic sea slugs, Plakobranchus ocellatus.</title>
        <authorList>
            <person name="Maeda T."/>
            <person name="Takahashi S."/>
            <person name="Yoshida T."/>
            <person name="Shimamura S."/>
            <person name="Takaki Y."/>
            <person name="Nagai Y."/>
            <person name="Toyoda A."/>
            <person name="Suzuki Y."/>
            <person name="Arimoto A."/>
            <person name="Ishii H."/>
            <person name="Satoh N."/>
            <person name="Nishiyama T."/>
            <person name="Hasebe M."/>
            <person name="Maruyama T."/>
            <person name="Minagawa J."/>
            <person name="Obokata J."/>
            <person name="Shigenobu S."/>
        </authorList>
    </citation>
    <scope>NUCLEOTIDE SEQUENCE [LARGE SCALE GENOMIC DNA]</scope>
</reference>
<protein>
    <submittedName>
        <fullName evidence="1">Uncharacterized protein</fullName>
    </submittedName>
</protein>
<evidence type="ECO:0000313" key="2">
    <source>
        <dbReference type="Proteomes" id="UP000735302"/>
    </source>
</evidence>
<gene>
    <name evidence="1" type="ORF">PoB_005097100</name>
</gene>
<proteinExistence type="predicted"/>
<sequence length="82" mass="8776">MGHTDVGADRATFLKLYRTVVRSKLDFGSFVNGSAKTHVESPGHYSSSGPLIAIGASRTSPIKSLYAEAVEPSLEHQRTKSA</sequence>
<dbReference type="Proteomes" id="UP000735302">
    <property type="component" value="Unassembled WGS sequence"/>
</dbReference>
<name>A0AAV4BZB3_9GAST</name>
<accession>A0AAV4BZB3</accession>
<evidence type="ECO:0000313" key="1">
    <source>
        <dbReference type="EMBL" id="GFO24466.1"/>
    </source>
</evidence>
<keyword evidence="2" id="KW-1185">Reference proteome</keyword>
<organism evidence="1 2">
    <name type="scientific">Plakobranchus ocellatus</name>
    <dbReference type="NCBI Taxonomy" id="259542"/>
    <lineage>
        <taxon>Eukaryota</taxon>
        <taxon>Metazoa</taxon>
        <taxon>Spiralia</taxon>
        <taxon>Lophotrochozoa</taxon>
        <taxon>Mollusca</taxon>
        <taxon>Gastropoda</taxon>
        <taxon>Heterobranchia</taxon>
        <taxon>Euthyneura</taxon>
        <taxon>Panpulmonata</taxon>
        <taxon>Sacoglossa</taxon>
        <taxon>Placobranchoidea</taxon>
        <taxon>Plakobranchidae</taxon>
        <taxon>Plakobranchus</taxon>
    </lineage>
</organism>